<dbReference type="RefSeq" id="WP_208815819.1">
    <property type="nucleotide sequence ID" value="NZ_WVUH01000234.1"/>
</dbReference>
<reference evidence="1 2" key="1">
    <citation type="submission" date="2019-12" db="EMBL/GenBank/DDBJ databases">
        <title>Whole genome sequencing of endophytic Actinobacterium Micromonospora sp. MPMI6T.</title>
        <authorList>
            <person name="Evv R."/>
            <person name="Podile A.R."/>
        </authorList>
    </citation>
    <scope>NUCLEOTIDE SEQUENCE [LARGE SCALE GENOMIC DNA]</scope>
    <source>
        <strain evidence="1 2">MPMI6</strain>
    </source>
</reference>
<evidence type="ECO:0000313" key="1">
    <source>
        <dbReference type="EMBL" id="MBO4208842.1"/>
    </source>
</evidence>
<accession>A0ABS3VWC0</accession>
<organism evidence="1 2">
    <name type="scientific">Micromonospora echinofusca</name>
    <dbReference type="NCBI Taxonomy" id="47858"/>
    <lineage>
        <taxon>Bacteria</taxon>
        <taxon>Bacillati</taxon>
        <taxon>Actinomycetota</taxon>
        <taxon>Actinomycetes</taxon>
        <taxon>Micromonosporales</taxon>
        <taxon>Micromonosporaceae</taxon>
        <taxon>Micromonospora</taxon>
    </lineage>
</organism>
<gene>
    <name evidence="1" type="ORF">GSF22_22935</name>
</gene>
<proteinExistence type="predicted"/>
<evidence type="ECO:0000313" key="2">
    <source>
        <dbReference type="Proteomes" id="UP000823521"/>
    </source>
</evidence>
<sequence length="112" mass="11637">MTDQPTVVTPHSGISYTEQSFGLLAGFDVVLREKGLDITGVCPACQGRTVSSHDIGSPHGYKGIFPRRKAGSAPKPPAGPVTVICACGFPHAERPAESGESGCGAYWKVALP</sequence>
<comment type="caution">
    <text evidence="1">The sequence shown here is derived from an EMBL/GenBank/DDBJ whole genome shotgun (WGS) entry which is preliminary data.</text>
</comment>
<name>A0ABS3VWC0_MICEH</name>
<dbReference type="Proteomes" id="UP000823521">
    <property type="component" value="Unassembled WGS sequence"/>
</dbReference>
<protein>
    <submittedName>
        <fullName evidence="1">Uncharacterized protein</fullName>
    </submittedName>
</protein>
<keyword evidence="2" id="KW-1185">Reference proteome</keyword>
<dbReference type="EMBL" id="WVUH01000234">
    <property type="protein sequence ID" value="MBO4208842.1"/>
    <property type="molecule type" value="Genomic_DNA"/>
</dbReference>